<reference evidence="1 2" key="1">
    <citation type="submission" date="2014-04" db="EMBL/GenBank/DDBJ databases">
        <authorList>
            <consortium name="DOE Joint Genome Institute"/>
            <person name="Kuo A."/>
            <person name="Girlanda M."/>
            <person name="Perotto S."/>
            <person name="Kohler A."/>
            <person name="Nagy L.G."/>
            <person name="Floudas D."/>
            <person name="Copeland A."/>
            <person name="Barry K.W."/>
            <person name="Cichocki N."/>
            <person name="Veneault-Fourrey C."/>
            <person name="LaButti K."/>
            <person name="Lindquist E.A."/>
            <person name="Lipzen A."/>
            <person name="Lundell T."/>
            <person name="Morin E."/>
            <person name="Murat C."/>
            <person name="Sun H."/>
            <person name="Tunlid A."/>
            <person name="Henrissat B."/>
            <person name="Grigoriev I.V."/>
            <person name="Hibbett D.S."/>
            <person name="Martin F."/>
            <person name="Nordberg H.P."/>
            <person name="Cantor M.N."/>
            <person name="Hua S.X."/>
        </authorList>
    </citation>
    <scope>NUCLEOTIDE SEQUENCE [LARGE SCALE GENOMIC DNA]</scope>
    <source>
        <strain evidence="1 2">MUT 4182</strain>
    </source>
</reference>
<protein>
    <submittedName>
        <fullName evidence="1">Uncharacterized protein</fullName>
    </submittedName>
</protein>
<proteinExistence type="predicted"/>
<keyword evidence="2" id="KW-1185">Reference proteome</keyword>
<sequence>MGVEDERHWALSLVTVPTLNSVDILCHALSDDSLTWVANCIPSIAPHITNFYIDIVPGPTQWLDLSRYSSLTALRLHGYYVVPRFWESLSSCQHLRRVVLHACRRIEERDGELGWRVDWVDFPALRTLKTRFGNPAVVFELVLRSRMPMLERLCWKAGCPQPWDCVAAHLKLYSRKLDSDMLSRPKWDNRDKLYYFGTSDLR</sequence>
<evidence type="ECO:0000313" key="1">
    <source>
        <dbReference type="EMBL" id="KIO28057.1"/>
    </source>
</evidence>
<dbReference type="AlphaFoldDB" id="A0A0C3M2X8"/>
<evidence type="ECO:0000313" key="2">
    <source>
        <dbReference type="Proteomes" id="UP000054248"/>
    </source>
</evidence>
<organism evidence="1 2">
    <name type="scientific">Tulasnella calospora MUT 4182</name>
    <dbReference type="NCBI Taxonomy" id="1051891"/>
    <lineage>
        <taxon>Eukaryota</taxon>
        <taxon>Fungi</taxon>
        <taxon>Dikarya</taxon>
        <taxon>Basidiomycota</taxon>
        <taxon>Agaricomycotina</taxon>
        <taxon>Agaricomycetes</taxon>
        <taxon>Cantharellales</taxon>
        <taxon>Tulasnellaceae</taxon>
        <taxon>Tulasnella</taxon>
    </lineage>
</organism>
<dbReference type="SUPFAM" id="SSF52047">
    <property type="entry name" value="RNI-like"/>
    <property type="match status" value="1"/>
</dbReference>
<dbReference type="HOGENOM" id="CLU_083414_0_0_1"/>
<gene>
    <name evidence="1" type="ORF">M407DRAFT_184766</name>
</gene>
<dbReference type="EMBL" id="KN822999">
    <property type="protein sequence ID" value="KIO28057.1"/>
    <property type="molecule type" value="Genomic_DNA"/>
</dbReference>
<name>A0A0C3M2X8_9AGAM</name>
<dbReference type="OrthoDB" id="3256078at2759"/>
<reference evidence="2" key="2">
    <citation type="submission" date="2015-01" db="EMBL/GenBank/DDBJ databases">
        <title>Evolutionary Origins and Diversification of the Mycorrhizal Mutualists.</title>
        <authorList>
            <consortium name="DOE Joint Genome Institute"/>
            <consortium name="Mycorrhizal Genomics Consortium"/>
            <person name="Kohler A."/>
            <person name="Kuo A."/>
            <person name="Nagy L.G."/>
            <person name="Floudas D."/>
            <person name="Copeland A."/>
            <person name="Barry K.W."/>
            <person name="Cichocki N."/>
            <person name="Veneault-Fourrey C."/>
            <person name="LaButti K."/>
            <person name="Lindquist E.A."/>
            <person name="Lipzen A."/>
            <person name="Lundell T."/>
            <person name="Morin E."/>
            <person name="Murat C."/>
            <person name="Riley R."/>
            <person name="Ohm R."/>
            <person name="Sun H."/>
            <person name="Tunlid A."/>
            <person name="Henrissat B."/>
            <person name="Grigoriev I.V."/>
            <person name="Hibbett D.S."/>
            <person name="Martin F."/>
        </authorList>
    </citation>
    <scope>NUCLEOTIDE SEQUENCE [LARGE SCALE GENOMIC DNA]</scope>
    <source>
        <strain evidence="2">MUT 4182</strain>
    </source>
</reference>
<dbReference type="Proteomes" id="UP000054248">
    <property type="component" value="Unassembled WGS sequence"/>
</dbReference>
<accession>A0A0C3M2X8</accession>